<dbReference type="InterPro" id="IPR003595">
    <property type="entry name" value="Tyr_Pase_cat"/>
</dbReference>
<dbReference type="PROSITE" id="PS00383">
    <property type="entry name" value="TYR_PHOSPHATASE_1"/>
    <property type="match status" value="1"/>
</dbReference>
<evidence type="ECO:0000313" key="12">
    <source>
        <dbReference type="EMBL" id="CAF0948283.1"/>
    </source>
</evidence>
<name>A0A814D4I1_9BILA</name>
<evidence type="ECO:0000256" key="6">
    <source>
        <dbReference type="ARBA" id="ARBA00023180"/>
    </source>
</evidence>
<evidence type="ECO:0000259" key="11">
    <source>
        <dbReference type="PROSITE" id="PS50056"/>
    </source>
</evidence>
<feature type="domain" description="Tyrosine-protein phosphatase" evidence="10">
    <location>
        <begin position="377"/>
        <end position="631"/>
    </location>
</feature>
<feature type="chain" id="PRO_5032464689" evidence="9">
    <location>
        <begin position="22"/>
        <end position="641"/>
    </location>
</feature>
<accession>A0A814D4I1</accession>
<dbReference type="InterPro" id="IPR029021">
    <property type="entry name" value="Prot-tyrosine_phosphatase-like"/>
</dbReference>
<evidence type="ECO:0000256" key="9">
    <source>
        <dbReference type="SAM" id="SignalP"/>
    </source>
</evidence>
<dbReference type="FunFam" id="3.90.190.10:FF:000017">
    <property type="entry name" value="receptor-type tyrosine-protein phosphatase-like N isoform X2"/>
    <property type="match status" value="1"/>
</dbReference>
<organism evidence="12 13">
    <name type="scientific">Brachionus calyciflorus</name>
    <dbReference type="NCBI Taxonomy" id="104777"/>
    <lineage>
        <taxon>Eukaryota</taxon>
        <taxon>Metazoa</taxon>
        <taxon>Spiralia</taxon>
        <taxon>Gnathifera</taxon>
        <taxon>Rotifera</taxon>
        <taxon>Eurotatoria</taxon>
        <taxon>Monogononta</taxon>
        <taxon>Pseudotrocha</taxon>
        <taxon>Ploima</taxon>
        <taxon>Brachionidae</taxon>
        <taxon>Brachionus</taxon>
    </lineage>
</organism>
<evidence type="ECO:0000259" key="10">
    <source>
        <dbReference type="PROSITE" id="PS50055"/>
    </source>
</evidence>
<dbReference type="GO" id="GO:0030659">
    <property type="term" value="C:cytoplasmic vesicle membrane"/>
    <property type="evidence" value="ECO:0007669"/>
    <property type="project" value="UniProtKB-SubCell"/>
</dbReference>
<dbReference type="GO" id="GO:0051046">
    <property type="term" value="P:regulation of secretion"/>
    <property type="evidence" value="ECO:0007669"/>
    <property type="project" value="TreeGrafter"/>
</dbReference>
<evidence type="ECO:0000256" key="8">
    <source>
        <dbReference type="SAM" id="Phobius"/>
    </source>
</evidence>
<dbReference type="AlphaFoldDB" id="A0A814D4I1"/>
<dbReference type="Gene3D" id="3.90.190.10">
    <property type="entry name" value="Protein tyrosine phosphatase superfamily"/>
    <property type="match status" value="1"/>
</dbReference>
<dbReference type="OrthoDB" id="9880441at2759"/>
<dbReference type="PANTHER" id="PTHR46106:SF4">
    <property type="entry name" value="IA-2 PROTEIN TYROSINE PHOSPHATASE, ISOFORM C"/>
    <property type="match status" value="1"/>
</dbReference>
<keyword evidence="13" id="KW-1185">Reference proteome</keyword>
<keyword evidence="3 9" id="KW-0732">Signal</keyword>
<comment type="caution">
    <text evidence="12">The sequence shown here is derived from an EMBL/GenBank/DDBJ whole genome shotgun (WGS) entry which is preliminary data.</text>
</comment>
<dbReference type="InterPro" id="IPR000242">
    <property type="entry name" value="PTP_cat"/>
</dbReference>
<evidence type="ECO:0000256" key="5">
    <source>
        <dbReference type="ARBA" id="ARBA00023136"/>
    </source>
</evidence>
<dbReference type="GO" id="GO:0004725">
    <property type="term" value="F:protein tyrosine phosphatase activity"/>
    <property type="evidence" value="ECO:0007669"/>
    <property type="project" value="InterPro"/>
</dbReference>
<evidence type="ECO:0000256" key="2">
    <source>
        <dbReference type="ARBA" id="ARBA00022692"/>
    </source>
</evidence>
<evidence type="ECO:0000313" key="13">
    <source>
        <dbReference type="Proteomes" id="UP000663879"/>
    </source>
</evidence>
<evidence type="ECO:0000256" key="4">
    <source>
        <dbReference type="ARBA" id="ARBA00022989"/>
    </source>
</evidence>
<dbReference type="InterPro" id="IPR016130">
    <property type="entry name" value="Tyr_Pase_AS"/>
</dbReference>
<sequence length="641" mass="74991">MLRKSFIPIVCLLIIIQSKFSFSYIPFLTDEEQLVNNLAEPEEESETQNEEIEYFDKIAKLEDNLNQEQEKFIHKYIIKDTPQPQALPVLNDEKGQSGYIYIEFDRDVQRKQIEDLLKYIAEFSAQPLDTFKELSIKNNLILFRAECKNMTLNSLVNKILKYQIKILKEKGLEILGSGLVDDGEKAKFDAIKKSQQTKEILIIFGIVSLVALSTLLILVFIAYMVKKRFFTNNEYFDGKKSLDDEECLIHNESSNSSKWLAYVPFYKPKKNNLESPCQEYQDLCRQRMHSKVSPINPSVCTSITNAQTPALPSPANNCQVVNNSNTINSTPIRITDSNQSRNASWLEESMCHFNIDITTGHVILSYMEKYLNDKDLINKEWNYLTEYVPDENSTYTASQMKNYKRNRYEDRLPYDYSLVKLRNAEESDYINASYIIDDDPKNPAYIAAQSPLQETASEFWQMLWDNQTVVIVNLSNKMDTDKSYQYWPDKGSKIYNKYEIQLASEHIWNDDFLVRNFFFKNIETDKTRTVTQYQYLSWQEDQVPCVKSFLDFRRKVNKSYTSKTCPIVVHCNDGMGRTGTFILIDMVLNKIGKDVKEIDLAATLEFLRDQRPHMIRHKNQYEFSFEVIIHEIKNYLNHRGN</sequence>
<dbReference type="Proteomes" id="UP000663879">
    <property type="component" value="Unassembled WGS sequence"/>
</dbReference>
<dbReference type="GO" id="GO:0045202">
    <property type="term" value="C:synapse"/>
    <property type="evidence" value="ECO:0007669"/>
    <property type="project" value="TreeGrafter"/>
</dbReference>
<dbReference type="SMART" id="SM00194">
    <property type="entry name" value="PTPc"/>
    <property type="match status" value="1"/>
</dbReference>
<dbReference type="PROSITE" id="PS50055">
    <property type="entry name" value="TYR_PHOSPHATASE_PTP"/>
    <property type="match status" value="1"/>
</dbReference>
<dbReference type="PANTHER" id="PTHR46106">
    <property type="entry name" value="IA-2 PROTEIN TYROSINE PHOSPHATASE, ISOFORM C"/>
    <property type="match status" value="1"/>
</dbReference>
<feature type="signal peptide" evidence="9">
    <location>
        <begin position="1"/>
        <end position="21"/>
    </location>
</feature>
<dbReference type="EMBL" id="CAJNOC010002723">
    <property type="protein sequence ID" value="CAF0948283.1"/>
    <property type="molecule type" value="Genomic_DNA"/>
</dbReference>
<keyword evidence="7" id="KW-0968">Cytoplasmic vesicle</keyword>
<dbReference type="SMART" id="SM00404">
    <property type="entry name" value="PTPc_motif"/>
    <property type="match status" value="1"/>
</dbReference>
<feature type="transmembrane region" description="Helical" evidence="8">
    <location>
        <begin position="200"/>
        <end position="225"/>
    </location>
</feature>
<dbReference type="Pfam" id="PF00102">
    <property type="entry name" value="Y_phosphatase"/>
    <property type="match status" value="1"/>
</dbReference>
<gene>
    <name evidence="12" type="ORF">OXX778_LOCUS13808</name>
</gene>
<reference evidence="12" key="1">
    <citation type="submission" date="2021-02" db="EMBL/GenBank/DDBJ databases">
        <authorList>
            <person name="Nowell W R."/>
        </authorList>
    </citation>
    <scope>NUCLEOTIDE SEQUENCE</scope>
    <source>
        <strain evidence="12">Ploen Becks lab</strain>
    </source>
</reference>
<comment type="subcellular location">
    <subcellularLocation>
        <location evidence="1">Cytoplasmic vesicle membrane</location>
        <topology evidence="1">Single-pass type I membrane protein</topology>
    </subcellularLocation>
</comment>
<dbReference type="SUPFAM" id="SSF52799">
    <property type="entry name" value="(Phosphotyrosine protein) phosphatases II"/>
    <property type="match status" value="1"/>
</dbReference>
<keyword evidence="5 8" id="KW-0472">Membrane</keyword>
<dbReference type="PROSITE" id="PS50056">
    <property type="entry name" value="TYR_PHOSPHATASE_2"/>
    <property type="match status" value="1"/>
</dbReference>
<proteinExistence type="predicted"/>
<keyword evidence="6" id="KW-0325">Glycoprotein</keyword>
<evidence type="ECO:0000256" key="7">
    <source>
        <dbReference type="ARBA" id="ARBA00023329"/>
    </source>
</evidence>
<feature type="domain" description="Tyrosine specific protein phosphatases" evidence="11">
    <location>
        <begin position="547"/>
        <end position="622"/>
    </location>
</feature>
<evidence type="ECO:0000256" key="1">
    <source>
        <dbReference type="ARBA" id="ARBA00004358"/>
    </source>
</evidence>
<dbReference type="InterPro" id="IPR033522">
    <property type="entry name" value="IA-2/IA-2_beta"/>
</dbReference>
<protein>
    <submittedName>
        <fullName evidence="12">Uncharacterized protein</fullName>
    </submittedName>
</protein>
<keyword evidence="2 8" id="KW-0812">Transmembrane</keyword>
<keyword evidence="4 8" id="KW-1133">Transmembrane helix</keyword>
<dbReference type="PRINTS" id="PR00700">
    <property type="entry name" value="PRTYPHPHTASE"/>
</dbReference>
<dbReference type="GO" id="GO:0030141">
    <property type="term" value="C:secretory granule"/>
    <property type="evidence" value="ECO:0007669"/>
    <property type="project" value="InterPro"/>
</dbReference>
<evidence type="ECO:0000256" key="3">
    <source>
        <dbReference type="ARBA" id="ARBA00022729"/>
    </source>
</evidence>
<dbReference type="InterPro" id="IPR000387">
    <property type="entry name" value="Tyr_Pase_dom"/>
</dbReference>